<sequence length="57" mass="5919">MKNKRGLSAWIWILIILILIAIGIGIYFWLSGGDGGSIISRVGGGSSIPKPPALPSG</sequence>
<proteinExistence type="predicted"/>
<comment type="caution">
    <text evidence="2">The sequence shown here is derived from an EMBL/GenBank/DDBJ whole genome shotgun (WGS) entry which is preliminary data.</text>
</comment>
<reference evidence="2" key="1">
    <citation type="journal article" date="2014" name="Front. Microbiol.">
        <title>High frequency of phylogenetically diverse reductive dehalogenase-homologous genes in deep subseafloor sedimentary metagenomes.</title>
        <authorList>
            <person name="Kawai M."/>
            <person name="Futagami T."/>
            <person name="Toyoda A."/>
            <person name="Takaki Y."/>
            <person name="Nishi S."/>
            <person name="Hori S."/>
            <person name="Arai W."/>
            <person name="Tsubouchi T."/>
            <person name="Morono Y."/>
            <person name="Uchiyama I."/>
            <person name="Ito T."/>
            <person name="Fujiyama A."/>
            <person name="Inagaki F."/>
            <person name="Takami H."/>
        </authorList>
    </citation>
    <scope>NUCLEOTIDE SEQUENCE</scope>
    <source>
        <strain evidence="2">Expedition CK06-06</strain>
    </source>
</reference>
<feature type="transmembrane region" description="Helical" evidence="1">
    <location>
        <begin position="7"/>
        <end position="30"/>
    </location>
</feature>
<keyword evidence="1" id="KW-0812">Transmembrane</keyword>
<evidence type="ECO:0000313" key="2">
    <source>
        <dbReference type="EMBL" id="GAG36580.1"/>
    </source>
</evidence>
<keyword evidence="1" id="KW-0472">Membrane</keyword>
<gene>
    <name evidence="2" type="ORF">S01H1_61749</name>
</gene>
<keyword evidence="1" id="KW-1133">Transmembrane helix</keyword>
<evidence type="ECO:0000256" key="1">
    <source>
        <dbReference type="SAM" id="Phobius"/>
    </source>
</evidence>
<organism evidence="2">
    <name type="scientific">marine sediment metagenome</name>
    <dbReference type="NCBI Taxonomy" id="412755"/>
    <lineage>
        <taxon>unclassified sequences</taxon>
        <taxon>metagenomes</taxon>
        <taxon>ecological metagenomes</taxon>
    </lineage>
</organism>
<name>X0X0R2_9ZZZZ</name>
<protein>
    <submittedName>
        <fullName evidence="2">Uncharacterized protein</fullName>
    </submittedName>
</protein>
<dbReference type="AlphaFoldDB" id="X0X0R2"/>
<accession>X0X0R2</accession>
<dbReference type="EMBL" id="BARS01040519">
    <property type="protein sequence ID" value="GAG36580.1"/>
    <property type="molecule type" value="Genomic_DNA"/>
</dbReference>